<dbReference type="RefSeq" id="WP_286217579.1">
    <property type="nucleotide sequence ID" value="NZ_AP027729.1"/>
</dbReference>
<evidence type="ECO:0000313" key="1">
    <source>
        <dbReference type="EMBL" id="BDZ43303.1"/>
    </source>
</evidence>
<evidence type="ECO:0000313" key="2">
    <source>
        <dbReference type="Proteomes" id="UP001321475"/>
    </source>
</evidence>
<dbReference type="EMBL" id="AP027729">
    <property type="protein sequence ID" value="BDZ43303.1"/>
    <property type="molecule type" value="Genomic_DNA"/>
</dbReference>
<protein>
    <submittedName>
        <fullName evidence="1">Uncharacterized protein</fullName>
    </submittedName>
</protein>
<keyword evidence="2" id="KW-1185">Reference proteome</keyword>
<dbReference type="Proteomes" id="UP001321475">
    <property type="component" value="Chromosome"/>
</dbReference>
<proteinExistence type="predicted"/>
<organism evidence="1 2">
    <name type="scientific">Paraoerskovia sediminicola</name>
    <dbReference type="NCBI Taxonomy" id="1138587"/>
    <lineage>
        <taxon>Bacteria</taxon>
        <taxon>Bacillati</taxon>
        <taxon>Actinomycetota</taxon>
        <taxon>Actinomycetes</taxon>
        <taxon>Micrococcales</taxon>
        <taxon>Cellulomonadaceae</taxon>
        <taxon>Paraoerskovia</taxon>
    </lineage>
</organism>
<reference evidence="2" key="1">
    <citation type="journal article" date="2019" name="Int. J. Syst. Evol. Microbiol.">
        <title>The Global Catalogue of Microorganisms (GCM) 10K type strain sequencing project: providing services to taxonomists for standard genome sequencing and annotation.</title>
        <authorList>
            <consortium name="The Broad Institute Genomics Platform"/>
            <consortium name="The Broad Institute Genome Sequencing Center for Infectious Disease"/>
            <person name="Wu L."/>
            <person name="Ma J."/>
        </authorList>
    </citation>
    <scope>NUCLEOTIDE SEQUENCE [LARGE SCALE GENOMIC DNA]</scope>
    <source>
        <strain evidence="2">NBRC 108565</strain>
    </source>
</reference>
<sequence length="69" mass="7437">MTAPQWEWRLEVADGTRHGGAPGPVFTSQYDAEQWLGEHWRELAADGIAAAVLLNDGTRAAPPVDIPAV</sequence>
<name>A0ABM8G5D3_9CELL</name>
<gene>
    <name evidence="1" type="ORF">GCM10025865_26020</name>
</gene>
<accession>A0ABM8G5D3</accession>